<keyword evidence="1" id="KW-1133">Transmembrane helix</keyword>
<organism evidence="2 3">
    <name type="scientific">Pseudolactococcus hodotermopsidis</name>
    <dbReference type="NCBI Taxonomy" id="2709157"/>
    <lineage>
        <taxon>Bacteria</taxon>
        <taxon>Bacillati</taxon>
        <taxon>Bacillota</taxon>
        <taxon>Bacilli</taxon>
        <taxon>Lactobacillales</taxon>
        <taxon>Streptococcaceae</taxon>
        <taxon>Pseudolactococcus</taxon>
    </lineage>
</organism>
<comment type="caution">
    <text evidence="2">The sequence shown here is derived from an EMBL/GenBank/DDBJ whole genome shotgun (WGS) entry which is preliminary data.</text>
</comment>
<accession>A0A6A0BEI4</accession>
<keyword evidence="3" id="KW-1185">Reference proteome</keyword>
<keyword evidence="1" id="KW-0812">Transmembrane</keyword>
<dbReference type="EMBL" id="BLLI01000037">
    <property type="protein sequence ID" value="GFH42751.1"/>
    <property type="molecule type" value="Genomic_DNA"/>
</dbReference>
<name>A0A6A0BEI4_9LACT</name>
<proteinExistence type="predicted"/>
<dbReference type="AlphaFoldDB" id="A0A6A0BEI4"/>
<evidence type="ECO:0000313" key="2">
    <source>
        <dbReference type="EMBL" id="GFH42751.1"/>
    </source>
</evidence>
<dbReference type="Pfam" id="PF16938">
    <property type="entry name" value="Phage_holin_Dp1"/>
    <property type="match status" value="1"/>
</dbReference>
<evidence type="ECO:0008006" key="4">
    <source>
        <dbReference type="Google" id="ProtNLM"/>
    </source>
</evidence>
<dbReference type="Proteomes" id="UP000480303">
    <property type="component" value="Unassembled WGS sequence"/>
</dbReference>
<dbReference type="RefSeq" id="WP_172209054.1">
    <property type="nucleotide sequence ID" value="NZ_BLLI01000037.1"/>
</dbReference>
<keyword evidence="1" id="KW-0472">Membrane</keyword>
<protein>
    <recommendedName>
        <fullName evidence="4">Holin</fullName>
    </recommendedName>
</protein>
<reference evidence="2 3" key="1">
    <citation type="submission" date="2020-02" db="EMBL/GenBank/DDBJ databases">
        <title>Draft genome sequence of Lactococcus sp. Hs30E4-3.</title>
        <authorList>
            <person name="Noda S."/>
            <person name="Yuki M."/>
            <person name="Ohkuma M."/>
        </authorList>
    </citation>
    <scope>NUCLEOTIDE SEQUENCE [LARGE SCALE GENOMIC DNA]</scope>
    <source>
        <strain evidence="2 3">Hs30E4-3</strain>
    </source>
</reference>
<evidence type="ECO:0000256" key="1">
    <source>
        <dbReference type="SAM" id="Phobius"/>
    </source>
</evidence>
<feature type="transmembrane region" description="Helical" evidence="1">
    <location>
        <begin position="12"/>
        <end position="31"/>
    </location>
</feature>
<gene>
    <name evidence="2" type="ORF">Hs30E_13020</name>
</gene>
<dbReference type="InterPro" id="IPR031612">
    <property type="entry name" value="Phage_holin_Dp1"/>
</dbReference>
<feature type="transmembrane region" description="Helical" evidence="1">
    <location>
        <begin position="37"/>
        <end position="62"/>
    </location>
</feature>
<evidence type="ECO:0000313" key="3">
    <source>
        <dbReference type="Proteomes" id="UP000480303"/>
    </source>
</evidence>
<sequence length="69" mass="7302">MTNKTYDVLKWIVITVLPALAAIVGTIGTATNWAHTGIAVIIITALDTFVGTLIGVSGINYAKENDDEL</sequence>